<evidence type="ECO:0000313" key="1">
    <source>
        <dbReference type="EMBL" id="OAI13659.1"/>
    </source>
</evidence>
<keyword evidence="2" id="KW-1185">Reference proteome</keyword>
<protein>
    <submittedName>
        <fullName evidence="1">Uncharacterized protein</fullName>
    </submittedName>
</protein>
<sequence>MNKDQKTIQPESVTHQQQSIELMQSQLILSLFPGIDLLGKGFEYVVFAAYGKLPNIFMFQRGSKTTDQLGKKLLMNYQGESKIPAVIYRDIVTTCAQCCTDPLLNRKLMLEFGGRHKQYFGEMGKEFRTWR</sequence>
<organism evidence="1 2">
    <name type="scientific">Methylomonas lenta</name>
    <dbReference type="NCBI Taxonomy" id="980561"/>
    <lineage>
        <taxon>Bacteria</taxon>
        <taxon>Pseudomonadati</taxon>
        <taxon>Pseudomonadota</taxon>
        <taxon>Gammaproteobacteria</taxon>
        <taxon>Methylococcales</taxon>
        <taxon>Methylococcaceae</taxon>
        <taxon>Methylomonas</taxon>
    </lineage>
</organism>
<accession>A0A177N8Z4</accession>
<dbReference type="AlphaFoldDB" id="A0A177N8Z4"/>
<reference evidence="1 2" key="1">
    <citation type="submission" date="2016-03" db="EMBL/GenBank/DDBJ databases">
        <authorList>
            <person name="Ploux O."/>
        </authorList>
    </citation>
    <scope>NUCLEOTIDE SEQUENCE [LARGE SCALE GENOMIC DNA]</scope>
    <source>
        <strain evidence="1 2">R-45370</strain>
    </source>
</reference>
<dbReference type="EMBL" id="LUUI01000117">
    <property type="protein sequence ID" value="OAI13659.1"/>
    <property type="molecule type" value="Genomic_DNA"/>
</dbReference>
<evidence type="ECO:0000313" key="2">
    <source>
        <dbReference type="Proteomes" id="UP000078476"/>
    </source>
</evidence>
<dbReference type="RefSeq" id="WP_066984134.1">
    <property type="nucleotide sequence ID" value="NZ_LUUI01000117.1"/>
</dbReference>
<gene>
    <name evidence="1" type="ORF">A1359_12015</name>
</gene>
<dbReference type="STRING" id="980561.A1359_12015"/>
<comment type="caution">
    <text evidence="1">The sequence shown here is derived from an EMBL/GenBank/DDBJ whole genome shotgun (WGS) entry which is preliminary data.</text>
</comment>
<name>A0A177N8Z4_9GAMM</name>
<dbReference type="Proteomes" id="UP000078476">
    <property type="component" value="Unassembled WGS sequence"/>
</dbReference>
<proteinExistence type="predicted"/>
<dbReference type="OrthoDB" id="9177310at2"/>